<accession>A0A386AYZ1</accession>
<keyword evidence="2" id="KW-0934">Plastid</keyword>
<reference evidence="2" key="1">
    <citation type="submission" date="2018-07" db="EMBL/GenBank/DDBJ databases">
        <authorList>
            <person name="Quirk P.G."/>
            <person name="Krulwich T.A."/>
        </authorList>
    </citation>
    <scope>NUCLEOTIDE SEQUENCE</scope>
</reference>
<reference evidence="2" key="2">
    <citation type="journal article" date="2019" name="Mol. Phylogenet. Evol.">
        <title>Reassessment of the classification of bryopsidales (chlorophyta) based on chloroplast phylogenomic analyses.</title>
        <authorList>
            <person name="Cremen M.C."/>
            <person name="Leliaert F."/>
            <person name="West J."/>
            <person name="Lam D.W."/>
            <person name="Shimada S."/>
            <person name="Lopez-Bautista J.M."/>
            <person name="Verbruggen H."/>
        </authorList>
    </citation>
    <scope>NUCLEOTIDE SEQUENCE</scope>
</reference>
<organism evidence="2">
    <name type="scientific">Halimeda minima</name>
    <dbReference type="NCBI Taxonomy" id="170427"/>
    <lineage>
        <taxon>Eukaryota</taxon>
        <taxon>Viridiplantae</taxon>
        <taxon>Chlorophyta</taxon>
        <taxon>core chlorophytes</taxon>
        <taxon>Ulvophyceae</taxon>
        <taxon>TCBD clade</taxon>
        <taxon>Bryopsidales</taxon>
        <taxon>Halimedineae</taxon>
        <taxon>Halimedaceae</taxon>
        <taxon>Halimedeae</taxon>
        <taxon>Halimeda</taxon>
    </lineage>
</organism>
<protein>
    <submittedName>
        <fullName evidence="2">Uncharacterized protein</fullName>
    </submittedName>
</protein>
<feature type="region of interest" description="Disordered" evidence="1">
    <location>
        <begin position="1"/>
        <end position="58"/>
    </location>
</feature>
<dbReference type="AlphaFoldDB" id="A0A386AYZ1"/>
<evidence type="ECO:0000256" key="1">
    <source>
        <dbReference type="SAM" id="MobiDB-lite"/>
    </source>
</evidence>
<evidence type="ECO:0000313" key="2">
    <source>
        <dbReference type="EMBL" id="AYC64656.1"/>
    </source>
</evidence>
<sequence length="154" mass="17701">MSKIAVSHLEASQLQPIASRDRSPKASGPPKGDQRPRQNAAKRHTHTHTMLGITNITCQRVTKRPDQLALLSASPRAAQNRSGCYTISPMGPQNRLQNRFQNQRRPQNRPQNRSQNYPQNLNLRCHQNLRRRWTHLRFTGFCSHSVIARNIRLV</sequence>
<proteinExistence type="predicted"/>
<keyword evidence="2" id="KW-0150">Chloroplast</keyword>
<dbReference type="EMBL" id="MH591101">
    <property type="protein sequence ID" value="AYC64656.1"/>
    <property type="molecule type" value="Genomic_DNA"/>
</dbReference>
<name>A0A386AYZ1_9CHLO</name>
<geneLocation type="chloroplast" evidence="2"/>
<gene>
    <name evidence="2" type="primary">orf154</name>
</gene>